<keyword evidence="7 8" id="KW-0472">Membrane</keyword>
<sequence>VIIGAVLFIALLGLRGLCEPDEGRYAEIAREMVEKGDYLEPRLNYIKHFHKPPLAYWLVAGSFLLFGMNEFTARLPVAGLAIGGLIITFFLAISMGRDRRCALLTSLVLATSFQYFIWSQVLAADMIFSFFIYLALFGFWSWYRGKGRPLPSGHKNFMPGGQGIYIFYAALAFAFMVKGPVAVIIPFLIIVFYAGFTGEWSLFKRIKLLPGAVLFFILVTPWFIYVCSKNPG</sequence>
<evidence type="ECO:0000256" key="1">
    <source>
        <dbReference type="ARBA" id="ARBA00004651"/>
    </source>
</evidence>
<gene>
    <name evidence="10" type="ORF">S01H4_57374</name>
</gene>
<dbReference type="GO" id="GO:0010041">
    <property type="term" value="P:response to iron(III) ion"/>
    <property type="evidence" value="ECO:0007669"/>
    <property type="project" value="TreeGrafter"/>
</dbReference>
<feature type="non-terminal residue" evidence="10">
    <location>
        <position position="1"/>
    </location>
</feature>
<dbReference type="PANTHER" id="PTHR33908">
    <property type="entry name" value="MANNOSYLTRANSFERASE YKCB-RELATED"/>
    <property type="match status" value="1"/>
</dbReference>
<keyword evidence="5 8" id="KW-0812">Transmembrane</keyword>
<protein>
    <recommendedName>
        <fullName evidence="9">ArnT-like N-terminal domain-containing protein</fullName>
    </recommendedName>
</protein>
<feature type="transmembrane region" description="Helical" evidence="8">
    <location>
        <begin position="73"/>
        <end position="94"/>
    </location>
</feature>
<feature type="transmembrane region" description="Helical" evidence="8">
    <location>
        <begin position="208"/>
        <end position="227"/>
    </location>
</feature>
<evidence type="ECO:0000256" key="5">
    <source>
        <dbReference type="ARBA" id="ARBA00022692"/>
    </source>
</evidence>
<organism evidence="10">
    <name type="scientific">marine sediment metagenome</name>
    <dbReference type="NCBI Taxonomy" id="412755"/>
    <lineage>
        <taxon>unclassified sequences</taxon>
        <taxon>metagenomes</taxon>
        <taxon>ecological metagenomes</taxon>
    </lineage>
</organism>
<accession>X1DPB5</accession>
<dbReference type="AlphaFoldDB" id="X1DPB5"/>
<feature type="transmembrane region" description="Helical" evidence="8">
    <location>
        <begin position="124"/>
        <end position="143"/>
    </location>
</feature>
<dbReference type="InterPro" id="IPR050297">
    <property type="entry name" value="LipidA_mod_glycosyltrf_83"/>
</dbReference>
<dbReference type="Pfam" id="PF02366">
    <property type="entry name" value="PMT"/>
    <property type="match status" value="1"/>
</dbReference>
<dbReference type="GO" id="GO:0005886">
    <property type="term" value="C:plasma membrane"/>
    <property type="evidence" value="ECO:0007669"/>
    <property type="project" value="UniProtKB-SubCell"/>
</dbReference>
<feature type="transmembrane region" description="Helical" evidence="8">
    <location>
        <begin position="164"/>
        <end position="196"/>
    </location>
</feature>
<dbReference type="GO" id="GO:0016763">
    <property type="term" value="F:pentosyltransferase activity"/>
    <property type="evidence" value="ECO:0007669"/>
    <property type="project" value="TreeGrafter"/>
</dbReference>
<feature type="non-terminal residue" evidence="10">
    <location>
        <position position="232"/>
    </location>
</feature>
<evidence type="ECO:0000256" key="7">
    <source>
        <dbReference type="ARBA" id="ARBA00023136"/>
    </source>
</evidence>
<feature type="domain" description="ArnT-like N-terminal" evidence="9">
    <location>
        <begin position="12"/>
        <end position="226"/>
    </location>
</feature>
<dbReference type="InterPro" id="IPR003342">
    <property type="entry name" value="ArnT-like_N"/>
</dbReference>
<evidence type="ECO:0000256" key="6">
    <source>
        <dbReference type="ARBA" id="ARBA00022989"/>
    </source>
</evidence>
<evidence type="ECO:0000256" key="2">
    <source>
        <dbReference type="ARBA" id="ARBA00022475"/>
    </source>
</evidence>
<evidence type="ECO:0000259" key="9">
    <source>
        <dbReference type="Pfam" id="PF02366"/>
    </source>
</evidence>
<comment type="subcellular location">
    <subcellularLocation>
        <location evidence="1">Cell membrane</location>
        <topology evidence="1">Multi-pass membrane protein</topology>
    </subcellularLocation>
</comment>
<dbReference type="EMBL" id="BART01033366">
    <property type="protein sequence ID" value="GAH06839.1"/>
    <property type="molecule type" value="Genomic_DNA"/>
</dbReference>
<keyword evidence="4" id="KW-0808">Transferase</keyword>
<name>X1DPB5_9ZZZZ</name>
<comment type="caution">
    <text evidence="10">The sequence shown here is derived from an EMBL/GenBank/DDBJ whole genome shotgun (WGS) entry which is preliminary data.</text>
</comment>
<reference evidence="10" key="1">
    <citation type="journal article" date="2014" name="Front. Microbiol.">
        <title>High frequency of phylogenetically diverse reductive dehalogenase-homologous genes in deep subseafloor sedimentary metagenomes.</title>
        <authorList>
            <person name="Kawai M."/>
            <person name="Futagami T."/>
            <person name="Toyoda A."/>
            <person name="Takaki Y."/>
            <person name="Nishi S."/>
            <person name="Hori S."/>
            <person name="Arai W."/>
            <person name="Tsubouchi T."/>
            <person name="Morono Y."/>
            <person name="Uchiyama I."/>
            <person name="Ito T."/>
            <person name="Fujiyama A."/>
            <person name="Inagaki F."/>
            <person name="Takami H."/>
        </authorList>
    </citation>
    <scope>NUCLEOTIDE SEQUENCE</scope>
    <source>
        <strain evidence="10">Expedition CK06-06</strain>
    </source>
</reference>
<evidence type="ECO:0000256" key="8">
    <source>
        <dbReference type="SAM" id="Phobius"/>
    </source>
</evidence>
<dbReference type="GO" id="GO:0008610">
    <property type="term" value="P:lipid biosynthetic process"/>
    <property type="evidence" value="ECO:0007669"/>
    <property type="project" value="UniProtKB-ARBA"/>
</dbReference>
<keyword evidence="2" id="KW-1003">Cell membrane</keyword>
<dbReference type="GO" id="GO:0000030">
    <property type="term" value="F:mannosyltransferase activity"/>
    <property type="evidence" value="ECO:0007669"/>
    <property type="project" value="InterPro"/>
</dbReference>
<keyword evidence="3" id="KW-0328">Glycosyltransferase</keyword>
<keyword evidence="6 8" id="KW-1133">Transmembrane helix</keyword>
<feature type="transmembrane region" description="Helical" evidence="8">
    <location>
        <begin position="101"/>
        <end position="118"/>
    </location>
</feature>
<dbReference type="GO" id="GO:0006493">
    <property type="term" value="P:protein O-linked glycosylation"/>
    <property type="evidence" value="ECO:0007669"/>
    <property type="project" value="InterPro"/>
</dbReference>
<evidence type="ECO:0000256" key="4">
    <source>
        <dbReference type="ARBA" id="ARBA00022679"/>
    </source>
</evidence>
<evidence type="ECO:0000313" key="10">
    <source>
        <dbReference type="EMBL" id="GAH06839.1"/>
    </source>
</evidence>
<evidence type="ECO:0000256" key="3">
    <source>
        <dbReference type="ARBA" id="ARBA00022676"/>
    </source>
</evidence>
<proteinExistence type="predicted"/>
<dbReference type="PANTHER" id="PTHR33908:SF3">
    <property type="entry name" value="UNDECAPRENYL PHOSPHATE-ALPHA-4-AMINO-4-DEOXY-L-ARABINOSE ARABINOSYL TRANSFERASE"/>
    <property type="match status" value="1"/>
</dbReference>